<evidence type="ECO:0000313" key="12">
    <source>
        <dbReference type="Proteomes" id="UP000292702"/>
    </source>
</evidence>
<keyword evidence="12" id="KW-1185">Reference proteome</keyword>
<comment type="caution">
    <text evidence="11">The sequence shown here is derived from an EMBL/GenBank/DDBJ whole genome shotgun (WGS) entry which is preliminary data.</text>
</comment>
<dbReference type="PANTHER" id="PTHR21738:SF0">
    <property type="entry name" value="RIBOSOMAL RNA PROCESSING PROTEIN 36 HOMOLOG"/>
    <property type="match status" value="1"/>
</dbReference>
<feature type="compositionally biased region" description="Basic and acidic residues" evidence="10">
    <location>
        <begin position="297"/>
        <end position="325"/>
    </location>
</feature>
<evidence type="ECO:0000256" key="6">
    <source>
        <dbReference type="ARBA" id="ARBA00023242"/>
    </source>
</evidence>
<keyword evidence="6 9" id="KW-0539">Nucleus</keyword>
<proteinExistence type="inferred from homology"/>
<evidence type="ECO:0000313" key="11">
    <source>
        <dbReference type="EMBL" id="TCD69934.1"/>
    </source>
</evidence>
<reference evidence="11 12" key="1">
    <citation type="submission" date="2018-11" db="EMBL/GenBank/DDBJ databases">
        <title>Genome assembly of Steccherinum ochraceum LE-BIN_3174, the white-rot fungus of the Steccherinaceae family (The Residual Polyporoid clade, Polyporales, Basidiomycota).</title>
        <authorList>
            <person name="Fedorova T.V."/>
            <person name="Glazunova O.A."/>
            <person name="Landesman E.O."/>
            <person name="Moiseenko K.V."/>
            <person name="Psurtseva N.V."/>
            <person name="Savinova O.S."/>
            <person name="Shakhova N.V."/>
            <person name="Tyazhelova T.V."/>
            <person name="Vasina D.V."/>
        </authorList>
    </citation>
    <scope>NUCLEOTIDE SEQUENCE [LARGE SCALE GENOMIC DNA]</scope>
    <source>
        <strain evidence="11 12">LE-BIN_3174</strain>
    </source>
</reference>
<feature type="region of interest" description="Disordered" evidence="10">
    <location>
        <begin position="297"/>
        <end position="333"/>
    </location>
</feature>
<evidence type="ECO:0000256" key="7">
    <source>
        <dbReference type="ARBA" id="ARBA00023274"/>
    </source>
</evidence>
<dbReference type="Proteomes" id="UP000292702">
    <property type="component" value="Unassembled WGS sequence"/>
</dbReference>
<dbReference type="GO" id="GO:0005730">
    <property type="term" value="C:nucleolus"/>
    <property type="evidence" value="ECO:0007669"/>
    <property type="project" value="UniProtKB-SubCell"/>
</dbReference>
<evidence type="ECO:0000256" key="2">
    <source>
        <dbReference type="ARBA" id="ARBA00009418"/>
    </source>
</evidence>
<feature type="compositionally biased region" description="Polar residues" evidence="10">
    <location>
        <begin position="19"/>
        <end position="43"/>
    </location>
</feature>
<keyword evidence="7 9" id="KW-0687">Ribonucleoprotein</keyword>
<feature type="region of interest" description="Disordered" evidence="10">
    <location>
        <begin position="1"/>
        <end position="231"/>
    </location>
</feature>
<dbReference type="GO" id="GO:0030686">
    <property type="term" value="C:90S preribosome"/>
    <property type="evidence" value="ECO:0007669"/>
    <property type="project" value="TreeGrafter"/>
</dbReference>
<evidence type="ECO:0000256" key="10">
    <source>
        <dbReference type="SAM" id="MobiDB-lite"/>
    </source>
</evidence>
<sequence length="432" mass="48767">MPRRPRPASRRPPQSAQQTVTTRAAPTQQRNNDTQPVASSSKVQLKPIKSSKGKHVQSSDEEDEGQGDVTESAESGDEDVEEDEEEEEQDLDADAPRIAQWVDEEELELDSLGDDEEDEDVLDEDDEKPVDMGALQDGLSSVPFGTLRKAQNVLSRAEREEDGSESDESSSGSEPDEQPSSYAKHPGKEREKHAIEHRKNKHAPMEVTSKRPVPRKKVEIEEARPIPRDPRFLPLAGEFSAQRFQSQYSFLTNIHQDELKTLRENLRRAKKLLTTSPRDVREEREAEVERLERAMKRAESTVNKDRRDRIEGEAREKVAKEEKERRKSGKGAWYMKKADEKEMLVRAKYEALEAAGGRGAVKKAIEKKQKKINQKEKKSRPFGVGQGGGRGGRGGGRGGSRSGGESRDSGWPKRQREPISEDRPTSKRQRFT</sequence>
<gene>
    <name evidence="11" type="primary">RRP36</name>
    <name evidence="11" type="ORF">EIP91_005758</name>
</gene>
<dbReference type="Pfam" id="PF06102">
    <property type="entry name" value="RRP36"/>
    <property type="match status" value="1"/>
</dbReference>
<dbReference type="PANTHER" id="PTHR21738">
    <property type="entry name" value="RIBOSOMAL RNA PROCESSING PROTEIN 36 HOMOLOG"/>
    <property type="match status" value="1"/>
</dbReference>
<dbReference type="OrthoDB" id="448446at2759"/>
<protein>
    <recommendedName>
        <fullName evidence="9">rRNA biogenesis protein RRP36</fullName>
    </recommendedName>
</protein>
<evidence type="ECO:0000256" key="1">
    <source>
        <dbReference type="ARBA" id="ARBA00004604"/>
    </source>
</evidence>
<name>A0A4R0S1F2_9APHY</name>
<feature type="compositionally biased region" description="Acidic residues" evidence="10">
    <location>
        <begin position="74"/>
        <end position="93"/>
    </location>
</feature>
<dbReference type="AlphaFoldDB" id="A0A4R0S1F2"/>
<keyword evidence="4 9" id="KW-0698">rRNA processing</keyword>
<dbReference type="STRING" id="92696.A0A4R0S1F2"/>
<feature type="compositionally biased region" description="Basic and acidic residues" evidence="10">
    <location>
        <begin position="404"/>
        <end position="425"/>
    </location>
</feature>
<evidence type="ECO:0000256" key="8">
    <source>
        <dbReference type="ARBA" id="ARBA00025053"/>
    </source>
</evidence>
<feature type="compositionally biased region" description="Low complexity" evidence="10">
    <location>
        <begin position="169"/>
        <end position="181"/>
    </location>
</feature>
<evidence type="ECO:0000256" key="5">
    <source>
        <dbReference type="ARBA" id="ARBA00023054"/>
    </source>
</evidence>
<feature type="compositionally biased region" description="Gly residues" evidence="10">
    <location>
        <begin position="384"/>
        <end position="402"/>
    </location>
</feature>
<comment type="subunit">
    <text evidence="9">Associates with 90S and pre-40S pre-ribosomal particles.</text>
</comment>
<organism evidence="11 12">
    <name type="scientific">Steccherinum ochraceum</name>
    <dbReference type="NCBI Taxonomy" id="92696"/>
    <lineage>
        <taxon>Eukaryota</taxon>
        <taxon>Fungi</taxon>
        <taxon>Dikarya</taxon>
        <taxon>Basidiomycota</taxon>
        <taxon>Agaricomycotina</taxon>
        <taxon>Agaricomycetes</taxon>
        <taxon>Polyporales</taxon>
        <taxon>Steccherinaceae</taxon>
        <taxon>Steccherinum</taxon>
    </lineage>
</organism>
<dbReference type="InterPro" id="IPR009292">
    <property type="entry name" value="RRP36"/>
</dbReference>
<accession>A0A4R0S1F2</accession>
<comment type="function">
    <text evidence="8 9">Component of the 90S pre-ribosome involved in the maturation of rRNAs. Required for early cleavages of the pre-RNAs in the 40S ribosomal subunit maturation pathway.</text>
</comment>
<dbReference type="GO" id="GO:0000462">
    <property type="term" value="P:maturation of SSU-rRNA from tricistronic rRNA transcript (SSU-rRNA, 5.8S rRNA, LSU-rRNA)"/>
    <property type="evidence" value="ECO:0007669"/>
    <property type="project" value="TreeGrafter"/>
</dbReference>
<evidence type="ECO:0000256" key="3">
    <source>
        <dbReference type="ARBA" id="ARBA00022517"/>
    </source>
</evidence>
<feature type="compositionally biased region" description="Basic residues" evidence="10">
    <location>
        <begin position="368"/>
        <end position="380"/>
    </location>
</feature>
<comment type="similarity">
    <text evidence="2 9">Belongs to the RRP36 family.</text>
</comment>
<feature type="region of interest" description="Disordered" evidence="10">
    <location>
        <begin position="352"/>
        <end position="432"/>
    </location>
</feature>
<feature type="compositionally biased region" description="Basic and acidic residues" evidence="10">
    <location>
        <begin position="216"/>
        <end position="231"/>
    </location>
</feature>
<dbReference type="EMBL" id="RWJN01000031">
    <property type="protein sequence ID" value="TCD69934.1"/>
    <property type="molecule type" value="Genomic_DNA"/>
</dbReference>
<comment type="subcellular location">
    <subcellularLocation>
        <location evidence="1 9">Nucleus</location>
        <location evidence="1 9">Nucleolus</location>
    </subcellularLocation>
</comment>
<keyword evidence="3 9" id="KW-0690">Ribosome biogenesis</keyword>
<keyword evidence="5" id="KW-0175">Coiled coil</keyword>
<feature type="compositionally biased region" description="Acidic residues" evidence="10">
    <location>
        <begin position="102"/>
        <end position="128"/>
    </location>
</feature>
<evidence type="ECO:0000256" key="9">
    <source>
        <dbReference type="RuleBase" id="RU368027"/>
    </source>
</evidence>
<evidence type="ECO:0000256" key="4">
    <source>
        <dbReference type="ARBA" id="ARBA00022552"/>
    </source>
</evidence>